<evidence type="ECO:0000313" key="2">
    <source>
        <dbReference type="EMBL" id="CAA9405234.1"/>
    </source>
</evidence>
<gene>
    <name evidence="2" type="ORF">AVDCRST_MAG64-1936</name>
</gene>
<protein>
    <submittedName>
        <fullName evidence="2">Uncharacterized protein</fullName>
    </submittedName>
</protein>
<accession>A0A6J4P3L5</accession>
<name>A0A6J4P3L5_9BACT</name>
<dbReference type="EMBL" id="CADCUQ010000444">
    <property type="protein sequence ID" value="CAA9405234.1"/>
    <property type="molecule type" value="Genomic_DNA"/>
</dbReference>
<organism evidence="2">
    <name type="scientific">uncultured Phycisphaerae bacterium</name>
    <dbReference type="NCBI Taxonomy" id="904963"/>
    <lineage>
        <taxon>Bacteria</taxon>
        <taxon>Pseudomonadati</taxon>
        <taxon>Planctomycetota</taxon>
        <taxon>Phycisphaerae</taxon>
        <taxon>environmental samples</taxon>
    </lineage>
</organism>
<evidence type="ECO:0000256" key="1">
    <source>
        <dbReference type="SAM" id="MobiDB-lite"/>
    </source>
</evidence>
<proteinExistence type="predicted"/>
<dbReference type="AlphaFoldDB" id="A0A6J4P3L5"/>
<sequence>MHAVGVLPLAAVRAVVVEPDGSAAASLERELPQGDQRRELRAGGHGHVLAVGRHGGLDVEEGAALDHVDLRVERRSAALEVLRPDVGPGGERHNEHGGSGRQLRSAHRKPPEVTGRVRTSLREDYTRGIRGVPDFLWSMGCDGFGWAEDLRSTPHAGGCAPGYLCLDNRVRMSKNPGAQPPA</sequence>
<feature type="region of interest" description="Disordered" evidence="1">
    <location>
        <begin position="84"/>
        <end position="116"/>
    </location>
</feature>
<reference evidence="2" key="1">
    <citation type="submission" date="2020-02" db="EMBL/GenBank/DDBJ databases">
        <authorList>
            <person name="Meier V. D."/>
        </authorList>
    </citation>
    <scope>NUCLEOTIDE SEQUENCE</scope>
    <source>
        <strain evidence="2">AVDCRST_MAG64</strain>
    </source>
</reference>